<accession>A0A6N7W702</accession>
<evidence type="ECO:0000256" key="4">
    <source>
        <dbReference type="ARBA" id="ARBA00022840"/>
    </source>
</evidence>
<feature type="transmembrane region" description="Helical" evidence="6">
    <location>
        <begin position="367"/>
        <end position="384"/>
    </location>
</feature>
<feature type="transmembrane region" description="Helical" evidence="6">
    <location>
        <begin position="405"/>
        <end position="423"/>
    </location>
</feature>
<name>A0A6N7W702_9ACTO</name>
<keyword evidence="1" id="KW-0808">Transferase</keyword>
<dbReference type="GO" id="GO:0005524">
    <property type="term" value="F:ATP binding"/>
    <property type="evidence" value="ECO:0007669"/>
    <property type="project" value="UniProtKB-UniRule"/>
</dbReference>
<evidence type="ECO:0000259" key="7">
    <source>
        <dbReference type="PROSITE" id="PS50011"/>
    </source>
</evidence>
<evidence type="ECO:0000313" key="9">
    <source>
        <dbReference type="Proteomes" id="UP000470875"/>
    </source>
</evidence>
<dbReference type="InterPro" id="IPR011009">
    <property type="entry name" value="Kinase-like_dom_sf"/>
</dbReference>
<evidence type="ECO:0000256" key="5">
    <source>
        <dbReference type="PROSITE-ProRule" id="PRU10141"/>
    </source>
</evidence>
<sequence length="424" mass="45792">MAHTVGGYELIGRLGIGGSGTVWKARDGAGNICALKLLHPAIAATESSRARLIREARLVNQIPGEGIARVLDFEADAAEPFVVTELIEGPTLEDIIRQEPLSLDEALFLGQQLRTILSRIHASGIVHRDLKPSNVILSDEGPVLIDFGIAQGDGNERLTQTGVVNGTPGYVSPELLSSSTTPSFELWRLGDWWAWSALLLSAMTGEAPFGSGTTQGVLDRVFRGEPVVGSIPDEVATVMRQALHPDPSARLSPGTVLDHLEATRAHKPPTSLRRMPQIGILTLGFVALLPALFQWPGLAAALVFIVALATVSEAQAWKHKHPLLRTVAIPINILLAAARLLPGLALACAAAYGVWALWDPFLDRKTTWLASFIGLLVVYIMPFSSPLRDSPSYLFRALLRTRLRIWSTFVLGSFILAGIVVFLI</sequence>
<keyword evidence="6" id="KW-1133">Transmembrane helix</keyword>
<dbReference type="Pfam" id="PF00069">
    <property type="entry name" value="Pkinase"/>
    <property type="match status" value="1"/>
</dbReference>
<keyword evidence="4 5" id="KW-0067">ATP-binding</keyword>
<dbReference type="AlphaFoldDB" id="A0A6N7W702"/>
<dbReference type="PROSITE" id="PS00107">
    <property type="entry name" value="PROTEIN_KINASE_ATP"/>
    <property type="match status" value="1"/>
</dbReference>
<dbReference type="EMBL" id="VULO01000013">
    <property type="protein sequence ID" value="MSS85161.1"/>
    <property type="molecule type" value="Genomic_DNA"/>
</dbReference>
<reference evidence="8 9" key="1">
    <citation type="submission" date="2019-08" db="EMBL/GenBank/DDBJ databases">
        <title>In-depth cultivation of the pig gut microbiome towards novel bacterial diversity and tailored functional studies.</title>
        <authorList>
            <person name="Wylensek D."/>
            <person name="Hitch T.C.A."/>
            <person name="Clavel T."/>
        </authorList>
    </citation>
    <scope>NUCLEOTIDE SEQUENCE [LARGE SCALE GENOMIC DNA]</scope>
    <source>
        <strain evidence="8 9">WB03_NA08</strain>
    </source>
</reference>
<evidence type="ECO:0000256" key="1">
    <source>
        <dbReference type="ARBA" id="ARBA00022679"/>
    </source>
</evidence>
<protein>
    <submittedName>
        <fullName evidence="8">Serine/threonine protein kinase</fullName>
    </submittedName>
</protein>
<dbReference type="PROSITE" id="PS50011">
    <property type="entry name" value="PROTEIN_KINASE_DOM"/>
    <property type="match status" value="1"/>
</dbReference>
<dbReference type="GO" id="GO:0004674">
    <property type="term" value="F:protein serine/threonine kinase activity"/>
    <property type="evidence" value="ECO:0007669"/>
    <property type="project" value="UniProtKB-KW"/>
</dbReference>
<dbReference type="Gene3D" id="1.10.510.10">
    <property type="entry name" value="Transferase(Phosphotransferase) domain 1"/>
    <property type="match status" value="1"/>
</dbReference>
<proteinExistence type="predicted"/>
<dbReference type="RefSeq" id="WP_154546173.1">
    <property type="nucleotide sequence ID" value="NZ_VULO01000013.1"/>
</dbReference>
<dbReference type="InterPro" id="IPR008271">
    <property type="entry name" value="Ser/Thr_kinase_AS"/>
</dbReference>
<evidence type="ECO:0000256" key="2">
    <source>
        <dbReference type="ARBA" id="ARBA00022741"/>
    </source>
</evidence>
<feature type="domain" description="Protein kinase" evidence="7">
    <location>
        <begin position="8"/>
        <end position="262"/>
    </location>
</feature>
<dbReference type="PROSITE" id="PS00108">
    <property type="entry name" value="PROTEIN_KINASE_ST"/>
    <property type="match status" value="1"/>
</dbReference>
<evidence type="ECO:0000256" key="6">
    <source>
        <dbReference type="SAM" id="Phobius"/>
    </source>
</evidence>
<gene>
    <name evidence="8" type="ORF">FYJ24_10405</name>
</gene>
<evidence type="ECO:0000256" key="3">
    <source>
        <dbReference type="ARBA" id="ARBA00022777"/>
    </source>
</evidence>
<feature type="transmembrane region" description="Helical" evidence="6">
    <location>
        <begin position="299"/>
        <end position="317"/>
    </location>
</feature>
<dbReference type="InterPro" id="IPR017441">
    <property type="entry name" value="Protein_kinase_ATP_BS"/>
</dbReference>
<keyword evidence="6" id="KW-0812">Transmembrane</keyword>
<keyword evidence="2 5" id="KW-0547">Nucleotide-binding</keyword>
<organism evidence="8 9">
    <name type="scientific">Scrofimicrobium canadense</name>
    <dbReference type="NCBI Taxonomy" id="2652290"/>
    <lineage>
        <taxon>Bacteria</taxon>
        <taxon>Bacillati</taxon>
        <taxon>Actinomycetota</taxon>
        <taxon>Actinomycetes</taxon>
        <taxon>Actinomycetales</taxon>
        <taxon>Actinomycetaceae</taxon>
        <taxon>Scrofimicrobium</taxon>
    </lineage>
</organism>
<dbReference type="SMART" id="SM00220">
    <property type="entry name" value="S_TKc"/>
    <property type="match status" value="1"/>
</dbReference>
<dbReference type="Proteomes" id="UP000470875">
    <property type="component" value="Unassembled WGS sequence"/>
</dbReference>
<dbReference type="PANTHER" id="PTHR43289">
    <property type="entry name" value="MITOGEN-ACTIVATED PROTEIN KINASE KINASE KINASE 20-RELATED"/>
    <property type="match status" value="1"/>
</dbReference>
<feature type="transmembrane region" description="Helical" evidence="6">
    <location>
        <begin position="329"/>
        <end position="355"/>
    </location>
</feature>
<feature type="binding site" evidence="5">
    <location>
        <position position="36"/>
    </location>
    <ligand>
        <name>ATP</name>
        <dbReference type="ChEBI" id="CHEBI:30616"/>
    </ligand>
</feature>
<dbReference type="CDD" id="cd14014">
    <property type="entry name" value="STKc_PknB_like"/>
    <property type="match status" value="1"/>
</dbReference>
<dbReference type="InterPro" id="IPR000719">
    <property type="entry name" value="Prot_kinase_dom"/>
</dbReference>
<dbReference type="Gene3D" id="3.30.200.20">
    <property type="entry name" value="Phosphorylase Kinase, domain 1"/>
    <property type="match status" value="1"/>
</dbReference>
<keyword evidence="3 8" id="KW-0418">Kinase</keyword>
<dbReference type="PANTHER" id="PTHR43289:SF34">
    <property type="entry name" value="SERINE_THREONINE-PROTEIN KINASE YBDM-RELATED"/>
    <property type="match status" value="1"/>
</dbReference>
<dbReference type="SUPFAM" id="SSF56112">
    <property type="entry name" value="Protein kinase-like (PK-like)"/>
    <property type="match status" value="1"/>
</dbReference>
<keyword evidence="8" id="KW-0723">Serine/threonine-protein kinase</keyword>
<keyword evidence="9" id="KW-1185">Reference proteome</keyword>
<comment type="caution">
    <text evidence="8">The sequence shown here is derived from an EMBL/GenBank/DDBJ whole genome shotgun (WGS) entry which is preliminary data.</text>
</comment>
<keyword evidence="6" id="KW-0472">Membrane</keyword>
<evidence type="ECO:0000313" key="8">
    <source>
        <dbReference type="EMBL" id="MSS85161.1"/>
    </source>
</evidence>